<dbReference type="OrthoDB" id="10025028at2759"/>
<feature type="non-terminal residue" evidence="6">
    <location>
        <position position="1"/>
    </location>
</feature>
<dbReference type="InterPro" id="IPR021893">
    <property type="entry name" value="ZMYM2-like_C"/>
</dbReference>
<feature type="compositionally biased region" description="Acidic residues" evidence="4">
    <location>
        <begin position="702"/>
        <end position="713"/>
    </location>
</feature>
<feature type="region of interest" description="Disordered" evidence="4">
    <location>
        <begin position="694"/>
        <end position="730"/>
    </location>
</feature>
<feature type="region of interest" description="Disordered" evidence="4">
    <location>
        <begin position="34"/>
        <end position="65"/>
    </location>
</feature>
<dbReference type="PANTHER" id="PTHR45736">
    <property type="entry name" value="ZINC FINGER MYM-TYPE PROTEIN"/>
    <property type="match status" value="1"/>
</dbReference>
<feature type="compositionally biased region" description="Low complexity" evidence="4">
    <location>
        <begin position="44"/>
        <end position="65"/>
    </location>
</feature>
<dbReference type="InterPro" id="IPR051284">
    <property type="entry name" value="ZnF_MYMT-QRICH1"/>
</dbReference>
<dbReference type="Pfam" id="PF12012">
    <property type="entry name" value="DUF3504"/>
    <property type="match status" value="1"/>
</dbReference>
<feature type="domain" description="TRASH" evidence="5">
    <location>
        <begin position="90"/>
        <end position="125"/>
    </location>
</feature>
<protein>
    <recommendedName>
        <fullName evidence="5">TRASH domain-containing protein</fullName>
    </recommendedName>
</protein>
<evidence type="ECO:0000256" key="2">
    <source>
        <dbReference type="ARBA" id="ARBA00022553"/>
    </source>
</evidence>
<evidence type="ECO:0000313" key="7">
    <source>
        <dbReference type="Proteomes" id="UP000051574"/>
    </source>
</evidence>
<organism evidence="6 7">
    <name type="scientific">Oryctes borbonicus</name>
    <dbReference type="NCBI Taxonomy" id="1629725"/>
    <lineage>
        <taxon>Eukaryota</taxon>
        <taxon>Metazoa</taxon>
        <taxon>Ecdysozoa</taxon>
        <taxon>Arthropoda</taxon>
        <taxon>Hexapoda</taxon>
        <taxon>Insecta</taxon>
        <taxon>Pterygota</taxon>
        <taxon>Neoptera</taxon>
        <taxon>Endopterygota</taxon>
        <taxon>Coleoptera</taxon>
        <taxon>Polyphaga</taxon>
        <taxon>Scarabaeiformia</taxon>
        <taxon>Scarabaeidae</taxon>
        <taxon>Dynastinae</taxon>
        <taxon>Oryctes</taxon>
    </lineage>
</organism>
<dbReference type="PANTHER" id="PTHR45736:SF1">
    <property type="entry name" value="WITHOUT CHILDREN, ISOFORM B"/>
    <property type="match status" value="1"/>
</dbReference>
<dbReference type="InterPro" id="IPR057926">
    <property type="entry name" value="QRICH1_dom"/>
</dbReference>
<evidence type="ECO:0000313" key="6">
    <source>
        <dbReference type="EMBL" id="KRT79847.1"/>
    </source>
</evidence>
<evidence type="ECO:0000256" key="3">
    <source>
        <dbReference type="ARBA" id="ARBA00022843"/>
    </source>
</evidence>
<feature type="domain" description="TRASH" evidence="5">
    <location>
        <begin position="299"/>
        <end position="334"/>
    </location>
</feature>
<reference evidence="6 7" key="1">
    <citation type="submission" date="2015-09" db="EMBL/GenBank/DDBJ databases">
        <title>Draft genome of the scarab beetle Oryctes borbonicus.</title>
        <authorList>
            <person name="Meyer J.M."/>
            <person name="Markov G.V."/>
            <person name="Baskaran P."/>
            <person name="Herrmann M."/>
            <person name="Sommer R.J."/>
            <person name="Roedelsperger C."/>
        </authorList>
    </citation>
    <scope>NUCLEOTIDE SEQUENCE [LARGE SCALE GENOMIC DNA]</scope>
    <source>
        <strain evidence="6">OB123</strain>
        <tissue evidence="6">Whole animal</tissue>
    </source>
</reference>
<evidence type="ECO:0000256" key="4">
    <source>
        <dbReference type="SAM" id="MobiDB-lite"/>
    </source>
</evidence>
<dbReference type="EMBL" id="LJIG01022575">
    <property type="protein sequence ID" value="KRT79847.1"/>
    <property type="molecule type" value="Genomic_DNA"/>
</dbReference>
<name>A0A0T6AZ03_9SCAR</name>
<keyword evidence="2" id="KW-0597">Phosphoprotein</keyword>
<feature type="domain" description="TRASH" evidence="5">
    <location>
        <begin position="167"/>
        <end position="201"/>
    </location>
</feature>
<feature type="domain" description="TRASH" evidence="5">
    <location>
        <begin position="341"/>
        <end position="381"/>
    </location>
</feature>
<feature type="domain" description="TRASH" evidence="5">
    <location>
        <begin position="247"/>
        <end position="287"/>
    </location>
</feature>
<comment type="caution">
    <text evidence="6">The sequence shown here is derived from an EMBL/GenBank/DDBJ whole genome shotgun (WGS) entry which is preliminary data.</text>
</comment>
<accession>A0A0T6AZ03</accession>
<evidence type="ECO:0000256" key="1">
    <source>
        <dbReference type="ARBA" id="ARBA00022499"/>
    </source>
</evidence>
<feature type="compositionally biased region" description="Polar residues" evidence="4">
    <location>
        <begin position="762"/>
        <end position="771"/>
    </location>
</feature>
<gene>
    <name evidence="6" type="ORF">AMK59_7853</name>
</gene>
<keyword evidence="7" id="KW-1185">Reference proteome</keyword>
<proteinExistence type="predicted"/>
<feature type="non-terminal residue" evidence="6">
    <location>
        <position position="1122"/>
    </location>
</feature>
<feature type="domain" description="TRASH" evidence="5">
    <location>
        <begin position="205"/>
        <end position="244"/>
    </location>
</feature>
<evidence type="ECO:0000259" key="5">
    <source>
        <dbReference type="SMART" id="SM00746"/>
    </source>
</evidence>
<dbReference type="Pfam" id="PF25561">
    <property type="entry name" value="QRICH1"/>
    <property type="match status" value="1"/>
</dbReference>
<dbReference type="Proteomes" id="UP000051574">
    <property type="component" value="Unassembled WGS sequence"/>
</dbReference>
<feature type="domain" description="TRASH" evidence="5">
    <location>
        <begin position="435"/>
        <end position="471"/>
    </location>
</feature>
<dbReference type="SMART" id="SM00746">
    <property type="entry name" value="TRASH"/>
    <property type="match status" value="7"/>
</dbReference>
<keyword evidence="1" id="KW-1017">Isopeptide bond</keyword>
<feature type="compositionally biased region" description="Basic residues" evidence="4">
    <location>
        <begin position="788"/>
        <end position="809"/>
    </location>
</feature>
<keyword evidence="3" id="KW-0832">Ubl conjugation</keyword>
<feature type="region of interest" description="Disordered" evidence="4">
    <location>
        <begin position="762"/>
        <end position="832"/>
    </location>
</feature>
<sequence length="1122" mass="126563">ANEVDPIGSAEWNQNTDSVENTFVSDLDEADECIIPDASKEDTATPSSSQESEASSSTSSIVATSTDSDSMKLSEKYLVSVANSTDLLPCMICNQKRKYKYNCVKDNDKTTICSEECLTKLKEKHTDNVIVRKLRVKNFSTDLKGSSENDSSTVTLTAVPIVGNIRCKNCGTLISDVQNSLSWEAFDFCNELCLTKHQKVIGSFCANCKIEVKDNFLGKYCVRFGFNVRQFCSSTCLEQYKKSARVCSFCQKDISSKPSTFLTSIGDKGMSKDFCTSICMQKYNEISRFLKGPKLIDKCCVCHKTNTIEIEFNFRNKSNLFCGEPCFVAFKYVNDVIPEKCDMCFRYFVNTGLNDGCLIRYDGVLRKFCQRSCQNIYITTNRKIVSCCWCKVKKYNFDMIQKYNPENIVLIICSLTCLNFFNASINASKLKRKRCDFCHKICRGQYHITLADDSMKNFCSYPCVQGYQNKYIMAPARFTEPVPPPPPVIIPTTTSTTSRVTRKTSSLQQRKQIIPDVPGPLPIITSVRSLAPVTPSMSTRSTRSKSSGPTIATITTLQETSGPPPVRRIVLVKPPELPIQRNVATLVKPITSDVEVEIKPIMVDKYVQTEDIKDSLVLLPVPVPIYIPQPVEMFNLSYPVPMPFPLPIPIPMFIPVTKQTAGVVLKEIKKNQVRGPTDPYEADLLMMAELVAGESEKKEPAESEGEAESDGDNGAEPSFSPEPQDASNTFGDDMLQMALKMATDFDEPAVDLEGALTANTITATPGNASTEQVDDVTPITPPAERSSFRGRRRGRLPRYGGRGRKRGRPPTHPEISAPVEPEPQPPPEPVEKPDANMCLKYTFGVNAWKQWVTTKNAELEKSSRRAKLFKSDLLQLTSDELNYSLCLFVKEVRKPNGTEYAPDTIYYLCLGIQQYLFENGRIDNIFCDSYYESFTDCLDEVCKKFSTLYNDSQYIVTRVEEEHLWESKQLGAHSPHVLLSTLMFFNTKHFNLTNVDEHMQLSFSHIMKHWKRVPNQPGTPKNASSRNILLRFYPPQSAVEGNKSKKKVYEQQENEENPLRCPVKLYEFYLSKCPESVKTRNDVFYLLPERSCVPDSPVWYSTMALGKEALEKMLHRVKMVKE</sequence>
<dbReference type="AlphaFoldDB" id="A0A0T6AZ03"/>
<dbReference type="InterPro" id="IPR011017">
    <property type="entry name" value="TRASH_dom"/>
</dbReference>